<dbReference type="PANTHER" id="PTHR37309:SF1">
    <property type="entry name" value="SLR0284 PROTEIN"/>
    <property type="match status" value="1"/>
</dbReference>
<evidence type="ECO:0000313" key="2">
    <source>
        <dbReference type="EMBL" id="ACU75110.1"/>
    </source>
</evidence>
<dbReference type="PANTHER" id="PTHR37309">
    <property type="entry name" value="SLR0284 PROTEIN"/>
    <property type="match status" value="1"/>
</dbReference>
<feature type="transmembrane region" description="Helical" evidence="1">
    <location>
        <begin position="60"/>
        <end position="83"/>
    </location>
</feature>
<dbReference type="Proteomes" id="UP000000851">
    <property type="component" value="Chromosome"/>
</dbReference>
<keyword evidence="1" id="KW-1133">Transmembrane helix</keyword>
<organism evidence="2 3">
    <name type="scientific">Catenulispora acidiphila (strain DSM 44928 / JCM 14897 / NBRC 102108 / NRRL B-24433 / ID139908)</name>
    <dbReference type="NCBI Taxonomy" id="479433"/>
    <lineage>
        <taxon>Bacteria</taxon>
        <taxon>Bacillati</taxon>
        <taxon>Actinomycetota</taxon>
        <taxon>Actinomycetes</taxon>
        <taxon>Catenulisporales</taxon>
        <taxon>Catenulisporaceae</taxon>
        <taxon>Catenulispora</taxon>
    </lineage>
</organism>
<dbReference type="HOGENOM" id="CLU_120441_2_4_11"/>
<dbReference type="AlphaFoldDB" id="C7QK36"/>
<gene>
    <name evidence="2" type="ordered locus">Caci_6256</name>
</gene>
<dbReference type="KEGG" id="cai:Caci_6256"/>
<keyword evidence="1" id="KW-0472">Membrane</keyword>
<dbReference type="OrthoDB" id="9810847at2"/>
<proteinExistence type="predicted"/>
<keyword evidence="1" id="KW-0812">Transmembrane</keyword>
<keyword evidence="3" id="KW-1185">Reference proteome</keyword>
<dbReference type="Pfam" id="PF04020">
    <property type="entry name" value="Phage_holin_4_2"/>
    <property type="match status" value="1"/>
</dbReference>
<reference evidence="2 3" key="1">
    <citation type="journal article" date="2009" name="Stand. Genomic Sci.">
        <title>Complete genome sequence of Catenulispora acidiphila type strain (ID 139908).</title>
        <authorList>
            <person name="Copeland A."/>
            <person name="Lapidus A."/>
            <person name="Glavina Del Rio T."/>
            <person name="Nolan M."/>
            <person name="Lucas S."/>
            <person name="Chen F."/>
            <person name="Tice H."/>
            <person name="Cheng J.F."/>
            <person name="Bruce D."/>
            <person name="Goodwin L."/>
            <person name="Pitluck S."/>
            <person name="Mikhailova N."/>
            <person name="Pati A."/>
            <person name="Ivanova N."/>
            <person name="Mavromatis K."/>
            <person name="Chen A."/>
            <person name="Palaniappan K."/>
            <person name="Chain P."/>
            <person name="Land M."/>
            <person name="Hauser L."/>
            <person name="Chang Y.J."/>
            <person name="Jeffries C.D."/>
            <person name="Chertkov O."/>
            <person name="Brettin T."/>
            <person name="Detter J.C."/>
            <person name="Han C."/>
            <person name="Ali Z."/>
            <person name="Tindall B.J."/>
            <person name="Goker M."/>
            <person name="Bristow J."/>
            <person name="Eisen J.A."/>
            <person name="Markowitz V."/>
            <person name="Hugenholtz P."/>
            <person name="Kyrpides N.C."/>
            <person name="Klenk H.P."/>
        </authorList>
    </citation>
    <scope>NUCLEOTIDE SEQUENCE [LARGE SCALE GENOMIC DNA]</scope>
    <source>
        <strain evidence="3">DSM 44928 / JCM 14897 / NBRC 102108 / NRRL B-24433 / ID139908</strain>
    </source>
</reference>
<feature type="transmembrane region" description="Helical" evidence="1">
    <location>
        <begin position="35"/>
        <end position="53"/>
    </location>
</feature>
<protein>
    <recommendedName>
        <fullName evidence="4">Phage holin family protein</fullName>
    </recommendedName>
</protein>
<dbReference type="eggNOG" id="COG1950">
    <property type="taxonomic scope" value="Bacteria"/>
</dbReference>
<sequence length="125" mass="13670" precursor="true">MLKRLLTAWIILALAFVLAAWVAPGMSIHGGPVSWLLLAAAFAALNLVLGTVLRLVTAPLMLLTLGLFGIIINAVLIRLVAAWTDRLQLDGFGSAVWGAVFVMIFTWLLRLTPLGRPRHTHKKKH</sequence>
<evidence type="ECO:0008006" key="4">
    <source>
        <dbReference type="Google" id="ProtNLM"/>
    </source>
</evidence>
<name>C7QK36_CATAD</name>
<evidence type="ECO:0000256" key="1">
    <source>
        <dbReference type="SAM" id="Phobius"/>
    </source>
</evidence>
<evidence type="ECO:0000313" key="3">
    <source>
        <dbReference type="Proteomes" id="UP000000851"/>
    </source>
</evidence>
<dbReference type="InterPro" id="IPR007165">
    <property type="entry name" value="Phage_holin_4_2"/>
</dbReference>
<dbReference type="InParanoid" id="C7QK36"/>
<dbReference type="STRING" id="479433.Caci_6256"/>
<feature type="transmembrane region" description="Helical" evidence="1">
    <location>
        <begin position="95"/>
        <end position="115"/>
    </location>
</feature>
<accession>C7QK36</accession>
<dbReference type="EMBL" id="CP001700">
    <property type="protein sequence ID" value="ACU75110.1"/>
    <property type="molecule type" value="Genomic_DNA"/>
</dbReference>
<dbReference type="RefSeq" id="WP_015794839.1">
    <property type="nucleotide sequence ID" value="NC_013131.1"/>
</dbReference>